<name>A0ABU4XL91_9HYPH</name>
<gene>
    <name evidence="1" type="ORF">RFM27_24895</name>
</gene>
<dbReference type="EMBL" id="JAVIIZ010000018">
    <property type="protein sequence ID" value="MDX8475338.1"/>
    <property type="molecule type" value="Genomic_DNA"/>
</dbReference>
<dbReference type="Proteomes" id="UP001271780">
    <property type="component" value="Unassembled WGS sequence"/>
</dbReference>
<comment type="caution">
    <text evidence="1">The sequence shown here is derived from an EMBL/GenBank/DDBJ whole genome shotgun (WGS) entry which is preliminary data.</text>
</comment>
<dbReference type="InterPro" id="IPR010385">
    <property type="entry name" value="DUF982"/>
</dbReference>
<proteinExistence type="predicted"/>
<protein>
    <submittedName>
        <fullName evidence="1">DUF982 domain-containing protein</fullName>
    </submittedName>
</protein>
<evidence type="ECO:0000313" key="1">
    <source>
        <dbReference type="EMBL" id="MDX8475338.1"/>
    </source>
</evidence>
<organism evidence="1 2">
    <name type="scientific">Mesorhizobium dulcispinae</name>
    <dbReference type="NCBI Taxonomy" id="3072316"/>
    <lineage>
        <taxon>Bacteria</taxon>
        <taxon>Pseudomonadati</taxon>
        <taxon>Pseudomonadota</taxon>
        <taxon>Alphaproteobacteria</taxon>
        <taxon>Hyphomicrobiales</taxon>
        <taxon>Phyllobacteriaceae</taxon>
        <taxon>Mesorhizobium</taxon>
    </lineage>
</organism>
<dbReference type="RefSeq" id="WP_320264140.1">
    <property type="nucleotide sequence ID" value="NZ_JAVIIX010000017.1"/>
</dbReference>
<dbReference type="Pfam" id="PF06169">
    <property type="entry name" value="DUF982"/>
    <property type="match status" value="1"/>
</dbReference>
<reference evidence="1 2" key="1">
    <citation type="submission" date="2023-08" db="EMBL/GenBank/DDBJ databases">
        <title>Implementing the SeqCode for naming new Mesorhizobium species isolated from Vachellia karroo root nodules.</title>
        <authorList>
            <person name="Van Lill M."/>
        </authorList>
    </citation>
    <scope>NUCLEOTIDE SEQUENCE [LARGE SCALE GENOMIC DNA]</scope>
    <source>
        <strain evidence="1 2">VK23A</strain>
    </source>
</reference>
<sequence>MSRFLPLTIRFATGGSMVVSSIADAKKALDGAWKDKDAPDYLAAARLVDDAIAGICRPAVAFAAFKKAAAQQGLLKPADPSAALNMLDQLWSRDRKKPPP</sequence>
<dbReference type="Gene3D" id="6.10.250.730">
    <property type="match status" value="1"/>
</dbReference>
<keyword evidence="2" id="KW-1185">Reference proteome</keyword>
<evidence type="ECO:0000313" key="2">
    <source>
        <dbReference type="Proteomes" id="UP001271780"/>
    </source>
</evidence>
<accession>A0ABU4XL91</accession>